<dbReference type="AlphaFoldDB" id="A0A8X7C9N1"/>
<evidence type="ECO:0000313" key="1">
    <source>
        <dbReference type="EMBL" id="GFY58863.1"/>
    </source>
</evidence>
<gene>
    <name evidence="1" type="ORF">TNIN_316281</name>
</gene>
<keyword evidence="2" id="KW-1185">Reference proteome</keyword>
<evidence type="ECO:0000313" key="2">
    <source>
        <dbReference type="Proteomes" id="UP000886998"/>
    </source>
</evidence>
<dbReference type="EMBL" id="BMAV01012289">
    <property type="protein sequence ID" value="GFY58863.1"/>
    <property type="molecule type" value="Genomic_DNA"/>
</dbReference>
<protein>
    <submittedName>
        <fullName evidence="1">Uncharacterized protein</fullName>
    </submittedName>
</protein>
<sequence>MLENALANYNQHFCESFCTMYISLNDIQLLPQYDLSNKLTRRRQLDGLTRVPIIGEIKEDQRQVAELRISYGITSEHGKHFRLKDCYSRFQK</sequence>
<dbReference type="Proteomes" id="UP000886998">
    <property type="component" value="Unassembled WGS sequence"/>
</dbReference>
<reference evidence="1" key="1">
    <citation type="submission" date="2020-08" db="EMBL/GenBank/DDBJ databases">
        <title>Multicomponent nature underlies the extraordinary mechanical properties of spider dragline silk.</title>
        <authorList>
            <person name="Kono N."/>
            <person name="Nakamura H."/>
            <person name="Mori M."/>
            <person name="Yoshida Y."/>
            <person name="Ohtoshi R."/>
            <person name="Malay A.D."/>
            <person name="Moran D.A.P."/>
            <person name="Tomita M."/>
            <person name="Numata K."/>
            <person name="Arakawa K."/>
        </authorList>
    </citation>
    <scope>NUCLEOTIDE SEQUENCE</scope>
</reference>
<proteinExistence type="predicted"/>
<name>A0A8X7C9N1_9ARAC</name>
<comment type="caution">
    <text evidence="1">The sequence shown here is derived from an EMBL/GenBank/DDBJ whole genome shotgun (WGS) entry which is preliminary data.</text>
</comment>
<organism evidence="1 2">
    <name type="scientific">Trichonephila inaurata madagascariensis</name>
    <dbReference type="NCBI Taxonomy" id="2747483"/>
    <lineage>
        <taxon>Eukaryota</taxon>
        <taxon>Metazoa</taxon>
        <taxon>Ecdysozoa</taxon>
        <taxon>Arthropoda</taxon>
        <taxon>Chelicerata</taxon>
        <taxon>Arachnida</taxon>
        <taxon>Araneae</taxon>
        <taxon>Araneomorphae</taxon>
        <taxon>Entelegynae</taxon>
        <taxon>Araneoidea</taxon>
        <taxon>Nephilidae</taxon>
        <taxon>Trichonephila</taxon>
        <taxon>Trichonephila inaurata</taxon>
    </lineage>
</organism>
<accession>A0A8X7C9N1</accession>